<proteinExistence type="predicted"/>
<dbReference type="GO" id="GO:0000976">
    <property type="term" value="F:transcription cis-regulatory region binding"/>
    <property type="evidence" value="ECO:0007669"/>
    <property type="project" value="TreeGrafter"/>
</dbReference>
<dbReference type="SUPFAM" id="SSF46689">
    <property type="entry name" value="Homeodomain-like"/>
    <property type="match status" value="1"/>
</dbReference>
<dbReference type="PANTHER" id="PTHR30055">
    <property type="entry name" value="HTH-TYPE TRANSCRIPTIONAL REGULATOR RUTR"/>
    <property type="match status" value="1"/>
</dbReference>
<dbReference type="STRING" id="1032480.MLP_29410"/>
<evidence type="ECO:0000313" key="4">
    <source>
        <dbReference type="EMBL" id="BAK35955.1"/>
    </source>
</evidence>
<name>F5XJQ5_MICPN</name>
<dbReference type="InterPro" id="IPR009057">
    <property type="entry name" value="Homeodomain-like_sf"/>
</dbReference>
<dbReference type="RefSeq" id="WP_013863824.1">
    <property type="nucleotide sequence ID" value="NC_015635.1"/>
</dbReference>
<dbReference type="PRINTS" id="PR00455">
    <property type="entry name" value="HTHTETR"/>
</dbReference>
<evidence type="ECO:0000313" key="5">
    <source>
        <dbReference type="Proteomes" id="UP000007947"/>
    </source>
</evidence>
<dbReference type="OrthoDB" id="5112469at2"/>
<dbReference type="Pfam" id="PF00440">
    <property type="entry name" value="TetR_N"/>
    <property type="match status" value="1"/>
</dbReference>
<dbReference type="SUPFAM" id="SSF48498">
    <property type="entry name" value="Tetracyclin repressor-like, C-terminal domain"/>
    <property type="match status" value="1"/>
</dbReference>
<dbReference type="InterPro" id="IPR001647">
    <property type="entry name" value="HTH_TetR"/>
</dbReference>
<accession>F5XJQ5</accession>
<gene>
    <name evidence="4" type="ordered locus">MLP_29410</name>
</gene>
<evidence type="ECO:0000259" key="3">
    <source>
        <dbReference type="PROSITE" id="PS50977"/>
    </source>
</evidence>
<dbReference type="Gene3D" id="1.10.357.10">
    <property type="entry name" value="Tetracycline Repressor, domain 2"/>
    <property type="match status" value="1"/>
</dbReference>
<reference evidence="4 5" key="1">
    <citation type="submission" date="2011-05" db="EMBL/GenBank/DDBJ databases">
        <title>Whole genome sequence of Microlunatus phosphovorus NM-1.</title>
        <authorList>
            <person name="Hosoyama A."/>
            <person name="Sasaki K."/>
            <person name="Harada T."/>
            <person name="Igarashi R."/>
            <person name="Kawakoshi A."/>
            <person name="Sasagawa M."/>
            <person name="Fukada J."/>
            <person name="Nakamura S."/>
            <person name="Katano Y."/>
            <person name="Hanada S."/>
            <person name="Kamagata Y."/>
            <person name="Nakamura N."/>
            <person name="Yamazaki S."/>
            <person name="Fujita N."/>
        </authorList>
    </citation>
    <scope>NUCLEOTIDE SEQUENCE [LARGE SCALE GENOMIC DNA]</scope>
    <source>
        <strain evidence="5">ATCC 700054 / DSM 10555 / JCM 9379 / NBRC 101784 / NCIMB 13414 / VKM Ac-1990 / NM-1</strain>
    </source>
</reference>
<dbReference type="PANTHER" id="PTHR30055:SF226">
    <property type="entry name" value="HTH-TYPE TRANSCRIPTIONAL REGULATOR PKSA"/>
    <property type="match status" value="1"/>
</dbReference>
<sequence length="199" mass="22097">MTGRDRGPYAKGVARREEILAVALEVIAQNGCRKASSREIARRVGLSQAGLMHYFGSREELYEAVLRARDERDNETYYLPNPSFEGFLALIAHNAEVPGLVQLYVEYSAEATIHGHPSREFFLRRYDWVRGMLVTSIVNAQEHGEMGPAVDVGAAVDLLIAAADGLQVQWALDHSVDITGQLTGLWQLICRSSWRSLPG</sequence>
<dbReference type="AlphaFoldDB" id="F5XJQ5"/>
<organism evidence="4 5">
    <name type="scientific">Microlunatus phosphovorus (strain ATCC 700054 / DSM 10555 / JCM 9379 / NBRC 101784 / NCIMB 13414 / VKM Ac-1990 / NM-1)</name>
    <dbReference type="NCBI Taxonomy" id="1032480"/>
    <lineage>
        <taxon>Bacteria</taxon>
        <taxon>Bacillati</taxon>
        <taxon>Actinomycetota</taxon>
        <taxon>Actinomycetes</taxon>
        <taxon>Propionibacteriales</taxon>
        <taxon>Propionibacteriaceae</taxon>
        <taxon>Microlunatus</taxon>
    </lineage>
</organism>
<dbReference type="HOGENOM" id="CLU_069356_44_1_11"/>
<protein>
    <submittedName>
        <fullName evidence="4">Putative TetR family transcriptional regulator</fullName>
    </submittedName>
</protein>
<dbReference type="KEGG" id="mph:MLP_29410"/>
<keyword evidence="5" id="KW-1185">Reference proteome</keyword>
<feature type="domain" description="HTH tetR-type" evidence="3">
    <location>
        <begin position="13"/>
        <end position="73"/>
    </location>
</feature>
<dbReference type="Gene3D" id="1.10.10.60">
    <property type="entry name" value="Homeodomain-like"/>
    <property type="match status" value="1"/>
</dbReference>
<dbReference type="Proteomes" id="UP000007947">
    <property type="component" value="Chromosome"/>
</dbReference>
<dbReference type="EMBL" id="AP012204">
    <property type="protein sequence ID" value="BAK35955.1"/>
    <property type="molecule type" value="Genomic_DNA"/>
</dbReference>
<dbReference type="InterPro" id="IPR050109">
    <property type="entry name" value="HTH-type_TetR-like_transc_reg"/>
</dbReference>
<evidence type="ECO:0000256" key="1">
    <source>
        <dbReference type="ARBA" id="ARBA00023125"/>
    </source>
</evidence>
<dbReference type="InterPro" id="IPR036271">
    <property type="entry name" value="Tet_transcr_reg_TetR-rel_C_sf"/>
</dbReference>
<dbReference type="eggNOG" id="COG1309">
    <property type="taxonomic scope" value="Bacteria"/>
</dbReference>
<feature type="DNA-binding region" description="H-T-H motif" evidence="2">
    <location>
        <begin position="36"/>
        <end position="55"/>
    </location>
</feature>
<dbReference type="PROSITE" id="PS50977">
    <property type="entry name" value="HTH_TETR_2"/>
    <property type="match status" value="1"/>
</dbReference>
<dbReference type="GO" id="GO:0003700">
    <property type="term" value="F:DNA-binding transcription factor activity"/>
    <property type="evidence" value="ECO:0007669"/>
    <property type="project" value="TreeGrafter"/>
</dbReference>
<keyword evidence="1 2" id="KW-0238">DNA-binding</keyword>
<evidence type="ECO:0000256" key="2">
    <source>
        <dbReference type="PROSITE-ProRule" id="PRU00335"/>
    </source>
</evidence>